<organism evidence="10 11">
    <name type="scientific">Galemys pyrenaicus</name>
    <name type="common">Iberian desman</name>
    <name type="synonym">Pyrenean desman</name>
    <dbReference type="NCBI Taxonomy" id="202257"/>
    <lineage>
        <taxon>Eukaryota</taxon>
        <taxon>Metazoa</taxon>
        <taxon>Chordata</taxon>
        <taxon>Craniata</taxon>
        <taxon>Vertebrata</taxon>
        <taxon>Euteleostomi</taxon>
        <taxon>Mammalia</taxon>
        <taxon>Eutheria</taxon>
        <taxon>Laurasiatheria</taxon>
        <taxon>Eulipotyphla</taxon>
        <taxon>Talpidae</taxon>
        <taxon>Galemys</taxon>
    </lineage>
</organism>
<dbReference type="GO" id="GO:0019799">
    <property type="term" value="F:tubulin N-acetyltransferase activity"/>
    <property type="evidence" value="ECO:0007669"/>
    <property type="project" value="UniProtKB-EC"/>
</dbReference>
<evidence type="ECO:0000256" key="4">
    <source>
        <dbReference type="ARBA" id="ARBA00051998"/>
    </source>
</evidence>
<evidence type="ECO:0000256" key="2">
    <source>
        <dbReference type="ARBA" id="ARBA00023176"/>
    </source>
</evidence>
<feature type="region of interest" description="Disordered" evidence="8">
    <location>
        <begin position="347"/>
        <end position="450"/>
    </location>
</feature>
<dbReference type="HAMAP" id="MF_03130">
    <property type="entry name" value="mec17"/>
    <property type="match status" value="1"/>
</dbReference>
<feature type="domain" description="N-acetyltransferase" evidence="9">
    <location>
        <begin position="38"/>
        <end position="227"/>
    </location>
</feature>
<evidence type="ECO:0000313" key="11">
    <source>
        <dbReference type="Proteomes" id="UP000700334"/>
    </source>
</evidence>
<dbReference type="AlphaFoldDB" id="A0A8J6AGQ6"/>
<evidence type="ECO:0000256" key="5">
    <source>
        <dbReference type="ARBA" id="ARBA00054822"/>
    </source>
</evidence>
<keyword evidence="2" id="KW-0472">Membrane</keyword>
<dbReference type="InterPro" id="IPR007965">
    <property type="entry name" value="GNAT_ATAT"/>
</dbReference>
<comment type="subunit">
    <text evidence="6">Component of the BBSome complex. Interacts with AP2 alpha-adaptins, including AP2A2, but not with AP1 gamma-adaptin (AP1G1/AP1G2); this interaction is required for efficient alpha-tubulin acetylation, hence clathrin-coated pits are sites of microtubule acetylation.</text>
</comment>
<accession>A0A8J6AGQ6</accession>
<proteinExistence type="inferred from homology"/>
<dbReference type="OrthoDB" id="447510at2759"/>
<feature type="compositionally biased region" description="Low complexity" evidence="8">
    <location>
        <begin position="429"/>
        <end position="450"/>
    </location>
</feature>
<gene>
    <name evidence="10" type="ORF">J0S82_018306</name>
</gene>
<dbReference type="Gene3D" id="3.40.630.30">
    <property type="match status" value="1"/>
</dbReference>
<dbReference type="Proteomes" id="UP000700334">
    <property type="component" value="Unassembled WGS sequence"/>
</dbReference>
<dbReference type="Pfam" id="PF05301">
    <property type="entry name" value="Acetyltransf_16"/>
    <property type="match status" value="1"/>
</dbReference>
<keyword evidence="2" id="KW-0168">Coated pit</keyword>
<name>A0A8J6AGQ6_GALPY</name>
<comment type="caution">
    <text evidence="10">The sequence shown here is derived from an EMBL/GenBank/DDBJ whole genome shotgun (WGS) entry which is preliminary data.</text>
</comment>
<sequence>GRALGWAGLGWRRGKEDSEGRGGSDAVRGGPGRAQWAMEFPFDVDALLPERITVLDQHLRPPARRPGTTTPARIDLQQQIMTIVDELGKASAKAQHLPAPITSASRMQSNRHVMYVLKDTSARPAGKGAIVGFLKVGYKKLFVLDDREAHNEVEPLCILDFYIHESLQRHGHGRELFHYMLQKERVEPHQLAIDRPSQKLLKFLNKHYNLETTVPQVNNFVIFEGFFAHQHRPSAPSLRATRHSRAAAVDSTPPAPARKLPPKRAEGDIKPYSSSDRECKRAAAVLKVAVEPPWPLNRAPRRATPAAHPPPRSSSLGNSPERGPLRPFVPEQELLRSLRLCPPHPTARLLLATDPGGSPAQRRRTRGTPPGLVAQSCCYSRHGGLNSSSPTTGNQELKQGEQERENRCSSEEQVLSQDGSGEEPMHTVPPQAQAQAQAQPQLQAQAQVAPTQSWTVGGDMFNARFIRNMQERRSTRPW</sequence>
<feature type="region of interest" description="Disordered" evidence="8">
    <location>
        <begin position="295"/>
        <end position="327"/>
    </location>
</feature>
<reference evidence="10" key="1">
    <citation type="journal article" date="2021" name="Evol. Appl.">
        <title>The genome of the Pyrenean desman and the effects of bottlenecks and inbreeding on the genomic landscape of an endangered species.</title>
        <authorList>
            <person name="Escoda L."/>
            <person name="Castresana J."/>
        </authorList>
    </citation>
    <scope>NUCLEOTIDE SEQUENCE</scope>
    <source>
        <strain evidence="10">IBE-C5619</strain>
    </source>
</reference>
<protein>
    <recommendedName>
        <fullName evidence="7">alpha-tubulin N-acetyltransferase</fullName>
        <ecNumber evidence="7">2.3.1.108</ecNumber>
    </recommendedName>
</protein>
<comment type="catalytic activity">
    <reaction evidence="4">
        <text>L-lysyl-[alpha-tubulin] + acetyl-CoA = N(6)-acetyl-L-lysyl-[alpha-tubulin] + CoA + H(+)</text>
        <dbReference type="Rhea" id="RHEA:15277"/>
        <dbReference type="Rhea" id="RHEA-COMP:11278"/>
        <dbReference type="Rhea" id="RHEA-COMP:11279"/>
        <dbReference type="ChEBI" id="CHEBI:15378"/>
        <dbReference type="ChEBI" id="CHEBI:29969"/>
        <dbReference type="ChEBI" id="CHEBI:57287"/>
        <dbReference type="ChEBI" id="CHEBI:57288"/>
        <dbReference type="ChEBI" id="CHEBI:61930"/>
        <dbReference type="EC" id="2.3.1.108"/>
    </reaction>
</comment>
<comment type="function">
    <text evidence="5">Specifically acetylates 'Lys-40' in alpha-tubulin on the lumenal side of microtubules. Promotes microtubule destabilization and accelerates microtubule dynamics; this activity may be independent of acetylation activity. Acetylates alpha-tubulin with a slow enzymatic rate, due to a catalytic site that is not optimized for acetyl transfer. Enters the microtubule through each end and diffuses quickly throughout the lumen of microtubules. Acetylates only long/old microtubules because of its slow acetylation rate since it does not have time to act on dynamically unstable microtubules before the enzyme is released. Required for normal sperm flagellar function. Promotes directional cell locomotion and chemotaxis, through AP2A2-dependent acetylation of alpha-tubulin at clathrin-coated pits that are concentrated at the leading edge of migrating cells. May facilitate primary cilium assembly.</text>
</comment>
<dbReference type="GO" id="GO:0005874">
    <property type="term" value="C:microtubule"/>
    <property type="evidence" value="ECO:0007669"/>
    <property type="project" value="InterPro"/>
</dbReference>
<keyword evidence="3" id="KW-0012">Acyltransferase</keyword>
<feature type="non-terminal residue" evidence="10">
    <location>
        <position position="1"/>
    </location>
</feature>
<evidence type="ECO:0000256" key="1">
    <source>
        <dbReference type="ARBA" id="ARBA00022679"/>
    </source>
</evidence>
<evidence type="ECO:0000313" key="10">
    <source>
        <dbReference type="EMBL" id="KAG8521066.1"/>
    </source>
</evidence>
<dbReference type="PANTHER" id="PTHR12327:SF0">
    <property type="entry name" value="ALPHA-TUBULIN N-ACETYLTRANSFERASE 1"/>
    <property type="match status" value="1"/>
</dbReference>
<feature type="compositionally biased region" description="Basic and acidic residues" evidence="8">
    <location>
        <begin position="13"/>
        <end position="22"/>
    </location>
</feature>
<dbReference type="EC" id="2.3.1.108" evidence="7"/>
<evidence type="ECO:0000256" key="3">
    <source>
        <dbReference type="ARBA" id="ARBA00023315"/>
    </source>
</evidence>
<evidence type="ECO:0000256" key="6">
    <source>
        <dbReference type="ARBA" id="ARBA00063317"/>
    </source>
</evidence>
<dbReference type="PANTHER" id="PTHR12327">
    <property type="entry name" value="ALPHA-TUBULIN N-ACETYLTRANSFERASE 1"/>
    <property type="match status" value="1"/>
</dbReference>
<evidence type="ECO:0000256" key="7">
    <source>
        <dbReference type="ARBA" id="ARBA00066570"/>
    </source>
</evidence>
<evidence type="ECO:0000256" key="8">
    <source>
        <dbReference type="SAM" id="MobiDB-lite"/>
    </source>
</evidence>
<dbReference type="CDD" id="cd04301">
    <property type="entry name" value="NAT_SF"/>
    <property type="match status" value="1"/>
</dbReference>
<keyword evidence="1" id="KW-0808">Transferase</keyword>
<dbReference type="GO" id="GO:0005905">
    <property type="term" value="C:clathrin-coated pit"/>
    <property type="evidence" value="ECO:0007669"/>
    <property type="project" value="UniProtKB-KW"/>
</dbReference>
<dbReference type="FunFam" id="3.40.630.30:FF:000060">
    <property type="entry name" value="Alpha-tubulin N-acetyltransferase 1"/>
    <property type="match status" value="1"/>
</dbReference>
<dbReference type="PROSITE" id="PS51730">
    <property type="entry name" value="GNAT_ATAT"/>
    <property type="match status" value="1"/>
</dbReference>
<feature type="compositionally biased region" description="Basic and acidic residues" evidence="8">
    <location>
        <begin position="263"/>
        <end position="276"/>
    </location>
</feature>
<keyword evidence="11" id="KW-1185">Reference proteome</keyword>
<feature type="region of interest" description="Disordered" evidence="8">
    <location>
        <begin position="234"/>
        <end position="276"/>
    </location>
</feature>
<dbReference type="Gene3D" id="6.20.370.120">
    <property type="match status" value="1"/>
</dbReference>
<dbReference type="EMBL" id="JAGFMF010011495">
    <property type="protein sequence ID" value="KAG8521066.1"/>
    <property type="molecule type" value="Genomic_DNA"/>
</dbReference>
<feature type="region of interest" description="Disordered" evidence="8">
    <location>
        <begin position="1"/>
        <end position="30"/>
    </location>
</feature>
<dbReference type="InterPro" id="IPR038746">
    <property type="entry name" value="Atat"/>
</dbReference>
<evidence type="ECO:0000259" key="9">
    <source>
        <dbReference type="PROSITE" id="PS51730"/>
    </source>
</evidence>
<feature type="compositionally biased region" description="Polar residues" evidence="8">
    <location>
        <begin position="385"/>
        <end position="397"/>
    </location>
</feature>
<feature type="compositionally biased region" description="Basic and acidic residues" evidence="8">
    <location>
        <begin position="398"/>
        <end position="410"/>
    </location>
</feature>